<reference evidence="2 3" key="1">
    <citation type="journal article" date="2018" name="Nat. Ecol. Evol.">
        <title>Pezizomycetes genomes reveal the molecular basis of ectomycorrhizal truffle lifestyle.</title>
        <authorList>
            <person name="Murat C."/>
            <person name="Payen T."/>
            <person name="Noel B."/>
            <person name="Kuo A."/>
            <person name="Morin E."/>
            <person name="Chen J."/>
            <person name="Kohler A."/>
            <person name="Krizsan K."/>
            <person name="Balestrini R."/>
            <person name="Da Silva C."/>
            <person name="Montanini B."/>
            <person name="Hainaut M."/>
            <person name="Levati E."/>
            <person name="Barry K.W."/>
            <person name="Belfiori B."/>
            <person name="Cichocki N."/>
            <person name="Clum A."/>
            <person name="Dockter R.B."/>
            <person name="Fauchery L."/>
            <person name="Guy J."/>
            <person name="Iotti M."/>
            <person name="Le Tacon F."/>
            <person name="Lindquist E.A."/>
            <person name="Lipzen A."/>
            <person name="Malagnac F."/>
            <person name="Mello A."/>
            <person name="Molinier V."/>
            <person name="Miyauchi S."/>
            <person name="Poulain J."/>
            <person name="Riccioni C."/>
            <person name="Rubini A."/>
            <person name="Sitrit Y."/>
            <person name="Splivallo R."/>
            <person name="Traeger S."/>
            <person name="Wang M."/>
            <person name="Zifcakova L."/>
            <person name="Wipf D."/>
            <person name="Zambonelli A."/>
            <person name="Paolocci F."/>
            <person name="Nowrousian M."/>
            <person name="Ottonello S."/>
            <person name="Baldrian P."/>
            <person name="Spatafora J.W."/>
            <person name="Henrissat B."/>
            <person name="Nagy L.G."/>
            <person name="Aury J.M."/>
            <person name="Wincker P."/>
            <person name="Grigoriev I.V."/>
            <person name="Bonfante P."/>
            <person name="Martin F.M."/>
        </authorList>
    </citation>
    <scope>NUCLEOTIDE SEQUENCE [LARGE SCALE GENOMIC DNA]</scope>
    <source>
        <strain evidence="2 3">120613-1</strain>
    </source>
</reference>
<proteinExistence type="predicted"/>
<feature type="region of interest" description="Disordered" evidence="1">
    <location>
        <begin position="94"/>
        <end position="114"/>
    </location>
</feature>
<sequence>MPQGPPSLKRPCSNTPSSLLMIPNEYLVGASPDATYFQNPFIKVAVASGLQTINPTPETVIFCKMMEFIHDDYRNSITTLEKYIDMLGDEVDELWQQTPPPPEQPTTTSAPPDTYIALESTSSPVQTQPPLSIPAPAAVGAPSWVTVVRKGKKKAPSTQKPALAAKPATSANVPAPKKGITMRERRLVINAMALPSS</sequence>
<keyword evidence="3" id="KW-1185">Reference proteome</keyword>
<dbReference type="AlphaFoldDB" id="A0A3N4ITI9"/>
<feature type="region of interest" description="Disordered" evidence="1">
    <location>
        <begin position="150"/>
        <end position="176"/>
    </location>
</feature>
<protein>
    <submittedName>
        <fullName evidence="2">Uncharacterized protein</fullName>
    </submittedName>
</protein>
<accession>A0A3N4ITI9</accession>
<evidence type="ECO:0000313" key="3">
    <source>
        <dbReference type="Proteomes" id="UP000276215"/>
    </source>
</evidence>
<evidence type="ECO:0000313" key="2">
    <source>
        <dbReference type="EMBL" id="RPA89126.1"/>
    </source>
</evidence>
<dbReference type="Proteomes" id="UP000276215">
    <property type="component" value="Unassembled WGS sequence"/>
</dbReference>
<dbReference type="EMBL" id="ML120612">
    <property type="protein sequence ID" value="RPA89126.1"/>
    <property type="molecule type" value="Genomic_DNA"/>
</dbReference>
<gene>
    <name evidence="2" type="ORF">L873DRAFT_1796292</name>
</gene>
<name>A0A3N4ITI9_9PEZI</name>
<organism evidence="2 3">
    <name type="scientific">Choiromyces venosus 120613-1</name>
    <dbReference type="NCBI Taxonomy" id="1336337"/>
    <lineage>
        <taxon>Eukaryota</taxon>
        <taxon>Fungi</taxon>
        <taxon>Dikarya</taxon>
        <taxon>Ascomycota</taxon>
        <taxon>Pezizomycotina</taxon>
        <taxon>Pezizomycetes</taxon>
        <taxon>Pezizales</taxon>
        <taxon>Tuberaceae</taxon>
        <taxon>Choiromyces</taxon>
    </lineage>
</organism>
<evidence type="ECO:0000256" key="1">
    <source>
        <dbReference type="SAM" id="MobiDB-lite"/>
    </source>
</evidence>